<dbReference type="STRING" id="39966.A0A369K4Z2"/>
<feature type="active site" description="Proton acceptor" evidence="8">
    <location>
        <position position="617"/>
    </location>
</feature>
<feature type="active site" description="Proton donor" evidence="8">
    <location>
        <position position="574"/>
    </location>
</feature>
<evidence type="ECO:0000256" key="7">
    <source>
        <dbReference type="ARBA" id="ARBA00023180"/>
    </source>
</evidence>
<keyword evidence="3" id="KW-0285">Flavoprotein</keyword>
<dbReference type="InterPro" id="IPR007867">
    <property type="entry name" value="GMC_OxRtase_C"/>
</dbReference>
<evidence type="ECO:0000256" key="2">
    <source>
        <dbReference type="ARBA" id="ARBA00010790"/>
    </source>
</evidence>
<evidence type="ECO:0000256" key="9">
    <source>
        <dbReference type="PIRSR" id="PIRSR000137-2"/>
    </source>
</evidence>
<protein>
    <submittedName>
        <fullName evidence="12">L-sorbose 1-dehydrogenase</fullName>
    </submittedName>
</protein>
<feature type="domain" description="Glucose-methanol-choline oxidoreductase N-terminal" evidence="11">
    <location>
        <begin position="316"/>
        <end position="330"/>
    </location>
</feature>
<feature type="chain" id="PRO_5016919596" evidence="10">
    <location>
        <begin position="16"/>
        <end position="649"/>
    </location>
</feature>
<feature type="signal peptide" evidence="10">
    <location>
        <begin position="1"/>
        <end position="15"/>
    </location>
</feature>
<dbReference type="PROSITE" id="PS00624">
    <property type="entry name" value="GMC_OXRED_2"/>
    <property type="match status" value="1"/>
</dbReference>
<proteinExistence type="inferred from homology"/>
<name>A0A369K4Z2_HYPMA</name>
<dbReference type="EMBL" id="LUEZ02000014">
    <property type="protein sequence ID" value="RDB27735.1"/>
    <property type="molecule type" value="Genomic_DNA"/>
</dbReference>
<dbReference type="SUPFAM" id="SSF54373">
    <property type="entry name" value="FAD-linked reductases, C-terminal domain"/>
    <property type="match status" value="1"/>
</dbReference>
<accession>A0A369K4Z2</accession>
<dbReference type="SUPFAM" id="SSF51905">
    <property type="entry name" value="FAD/NAD(P)-binding domain"/>
    <property type="match status" value="1"/>
</dbReference>
<dbReference type="Proteomes" id="UP000076154">
    <property type="component" value="Unassembled WGS sequence"/>
</dbReference>
<evidence type="ECO:0000256" key="3">
    <source>
        <dbReference type="ARBA" id="ARBA00022630"/>
    </source>
</evidence>
<evidence type="ECO:0000256" key="1">
    <source>
        <dbReference type="ARBA" id="ARBA00001974"/>
    </source>
</evidence>
<dbReference type="InterPro" id="IPR000172">
    <property type="entry name" value="GMC_OxRdtase_N"/>
</dbReference>
<evidence type="ECO:0000256" key="8">
    <source>
        <dbReference type="PIRSR" id="PIRSR000137-1"/>
    </source>
</evidence>
<dbReference type="Gene3D" id="3.30.560.10">
    <property type="entry name" value="Glucose Oxidase, domain 3"/>
    <property type="match status" value="1"/>
</dbReference>
<dbReference type="GO" id="GO:0016614">
    <property type="term" value="F:oxidoreductase activity, acting on CH-OH group of donors"/>
    <property type="evidence" value="ECO:0007669"/>
    <property type="project" value="InterPro"/>
</dbReference>
<dbReference type="InterPro" id="IPR036188">
    <property type="entry name" value="FAD/NAD-bd_sf"/>
</dbReference>
<keyword evidence="6" id="KW-0560">Oxidoreductase</keyword>
<keyword evidence="7" id="KW-0325">Glycoprotein</keyword>
<dbReference type="OrthoDB" id="269227at2759"/>
<evidence type="ECO:0000313" key="12">
    <source>
        <dbReference type="EMBL" id="RDB27735.1"/>
    </source>
</evidence>
<feature type="binding site" evidence="9">
    <location>
        <begin position="573"/>
        <end position="574"/>
    </location>
    <ligand>
        <name>FAD</name>
        <dbReference type="ChEBI" id="CHEBI:57692"/>
    </ligand>
</feature>
<comment type="cofactor">
    <cofactor evidence="1 9">
        <name>FAD</name>
        <dbReference type="ChEBI" id="CHEBI:57692"/>
    </cofactor>
</comment>
<dbReference type="PANTHER" id="PTHR11552">
    <property type="entry name" value="GLUCOSE-METHANOL-CHOLINE GMC OXIDOREDUCTASE"/>
    <property type="match status" value="1"/>
</dbReference>
<feature type="binding site" evidence="9">
    <location>
        <position position="117"/>
    </location>
    <ligand>
        <name>FAD</name>
        <dbReference type="ChEBI" id="CHEBI:57692"/>
    </ligand>
</feature>
<sequence>MLAVTLLAFAPLVLSGKAGNRPFGIITDHATFASYEYDYIVVGGGTAGLVVANRLSANPAYTVGVIEAGLHLPDEPLINIPFLFGQSVSDPKLDWLLATTPQPGLHNRSLIQPRGKVLGGSSALTYHNHNRGSAPEYDAWAALGNPGWDWAGMYPYFTKADTVTPGDPGFLPGIISRPGIFNAEDGARQGPLQISYNGNVSFITPYVGLFHESFTSLGAYSNPDPDGGNATGITLTARTVNLETGNRTYATNGYIEPVLNRQNLLVLTGAEATKILFANSTGTNTTLVANGIKYGNPNDTRQYTAKVNREVILSAGAFKTPQLLELSGIGNQTLLESLGIETLLDIPEVGENLQDHLEFNMDYLLKEDLPYDTWDIIRNNATRQAQAWLQYVNKHTGIYSASPATLAFFPLQPFPEEFNVTSLVDTLDKEIAAATLTPIRKKQFESQRQQLLDGSVTQVELAFVPKGGVAHSNEPLLEGRSYFTVVTFLYRPWSSGNVHINTTDPFAAPLIDPRYNEFTFDWEVAARWNQFSRKIMETEPISQFIERPNQPGANTTSLEDWDDFSREWCISVWHPVGSTSMAPREIGGVLDPKLVVYGTSNLRVVDAGAMPINVAAHTAATVYAMAEKASDIILSDRRAHSLTAAIKKL</sequence>
<comment type="caution">
    <text evidence="12">The sequence shown here is derived from an EMBL/GenBank/DDBJ whole genome shotgun (WGS) entry which is preliminary data.</text>
</comment>
<dbReference type="GO" id="GO:0050660">
    <property type="term" value="F:flavin adenine dinucleotide binding"/>
    <property type="evidence" value="ECO:0007669"/>
    <property type="project" value="InterPro"/>
</dbReference>
<dbReference type="PANTHER" id="PTHR11552:SF201">
    <property type="entry name" value="GLUCOSE-METHANOL-CHOLINE OXIDOREDUCTASE N-TERMINAL DOMAIN-CONTAINING PROTEIN"/>
    <property type="match status" value="1"/>
</dbReference>
<gene>
    <name evidence="12" type="primary">SDH_3</name>
    <name evidence="12" type="ORF">Hypma_003176</name>
</gene>
<evidence type="ECO:0000256" key="5">
    <source>
        <dbReference type="ARBA" id="ARBA00022827"/>
    </source>
</evidence>
<organism evidence="12 13">
    <name type="scientific">Hypsizygus marmoreus</name>
    <name type="common">White beech mushroom</name>
    <name type="synonym">Agaricus marmoreus</name>
    <dbReference type="NCBI Taxonomy" id="39966"/>
    <lineage>
        <taxon>Eukaryota</taxon>
        <taxon>Fungi</taxon>
        <taxon>Dikarya</taxon>
        <taxon>Basidiomycota</taxon>
        <taxon>Agaricomycotina</taxon>
        <taxon>Agaricomycetes</taxon>
        <taxon>Agaricomycetidae</taxon>
        <taxon>Agaricales</taxon>
        <taxon>Tricholomatineae</taxon>
        <taxon>Lyophyllaceae</taxon>
        <taxon>Hypsizygus</taxon>
    </lineage>
</organism>
<evidence type="ECO:0000313" key="13">
    <source>
        <dbReference type="Proteomes" id="UP000076154"/>
    </source>
</evidence>
<keyword evidence="13" id="KW-1185">Reference proteome</keyword>
<dbReference type="AlphaFoldDB" id="A0A369K4Z2"/>
<evidence type="ECO:0000256" key="10">
    <source>
        <dbReference type="SAM" id="SignalP"/>
    </source>
</evidence>
<reference evidence="12" key="1">
    <citation type="submission" date="2018-04" db="EMBL/GenBank/DDBJ databases">
        <title>Whole genome sequencing of Hypsizygus marmoreus.</title>
        <authorList>
            <person name="Choi I.-G."/>
            <person name="Min B."/>
            <person name="Kim J.-G."/>
            <person name="Kim S."/>
            <person name="Oh Y.-L."/>
            <person name="Kong W.-S."/>
            <person name="Park H."/>
            <person name="Jeong J."/>
            <person name="Song E.-S."/>
        </authorList>
    </citation>
    <scope>NUCLEOTIDE SEQUENCE [LARGE SCALE GENOMIC DNA]</scope>
    <source>
        <strain evidence="12">51987-8</strain>
    </source>
</reference>
<keyword evidence="4 10" id="KW-0732">Signal</keyword>
<dbReference type="InterPro" id="IPR012132">
    <property type="entry name" value="GMC_OxRdtase"/>
</dbReference>
<keyword evidence="5 9" id="KW-0274">FAD</keyword>
<evidence type="ECO:0000259" key="11">
    <source>
        <dbReference type="PROSITE" id="PS00624"/>
    </source>
</evidence>
<dbReference type="PIRSF" id="PIRSF000137">
    <property type="entry name" value="Alcohol_oxidase"/>
    <property type="match status" value="1"/>
</dbReference>
<evidence type="ECO:0000256" key="6">
    <source>
        <dbReference type="ARBA" id="ARBA00023002"/>
    </source>
</evidence>
<dbReference type="Pfam" id="PF00732">
    <property type="entry name" value="GMC_oxred_N"/>
    <property type="match status" value="1"/>
</dbReference>
<dbReference type="Pfam" id="PF05199">
    <property type="entry name" value="GMC_oxred_C"/>
    <property type="match status" value="1"/>
</dbReference>
<evidence type="ECO:0000256" key="4">
    <source>
        <dbReference type="ARBA" id="ARBA00022729"/>
    </source>
</evidence>
<dbReference type="Gene3D" id="3.50.50.60">
    <property type="entry name" value="FAD/NAD(P)-binding domain"/>
    <property type="match status" value="1"/>
</dbReference>
<dbReference type="InParanoid" id="A0A369K4Z2"/>
<comment type="similarity">
    <text evidence="2">Belongs to the GMC oxidoreductase family.</text>
</comment>